<dbReference type="InterPro" id="IPR006620">
    <property type="entry name" value="Pro_4_hyd_alph"/>
</dbReference>
<dbReference type="SMART" id="SM00702">
    <property type="entry name" value="P4Hc"/>
    <property type="match status" value="1"/>
</dbReference>
<comment type="caution">
    <text evidence="8">The sequence shown here is derived from an EMBL/GenBank/DDBJ whole genome shotgun (WGS) entry which is preliminary data.</text>
</comment>
<dbReference type="InterPro" id="IPR045054">
    <property type="entry name" value="P4HA-like"/>
</dbReference>
<keyword evidence="4" id="KW-0560">Oxidoreductase</keyword>
<keyword evidence="5" id="KW-0408">Iron</keyword>
<evidence type="ECO:0000259" key="7">
    <source>
        <dbReference type="SMART" id="SM00702"/>
    </source>
</evidence>
<keyword evidence="3" id="KW-0223">Dioxygenase</keyword>
<evidence type="ECO:0000256" key="1">
    <source>
        <dbReference type="ARBA" id="ARBA00001961"/>
    </source>
</evidence>
<feature type="transmembrane region" description="Helical" evidence="6">
    <location>
        <begin position="12"/>
        <end position="32"/>
    </location>
</feature>
<dbReference type="GO" id="GO:0005783">
    <property type="term" value="C:endoplasmic reticulum"/>
    <property type="evidence" value="ECO:0007669"/>
    <property type="project" value="TreeGrafter"/>
</dbReference>
<keyword evidence="6" id="KW-0472">Membrane</keyword>
<name>A0A9P4JPC7_9PLEO</name>
<protein>
    <recommendedName>
        <fullName evidence="7">Prolyl 4-hydroxylase alpha subunit domain-containing protein</fullName>
    </recommendedName>
</protein>
<keyword evidence="6" id="KW-1133">Transmembrane helix</keyword>
<dbReference type="GO" id="GO:0031418">
    <property type="term" value="F:L-ascorbic acid binding"/>
    <property type="evidence" value="ECO:0007669"/>
    <property type="project" value="InterPro"/>
</dbReference>
<dbReference type="InterPro" id="IPR044862">
    <property type="entry name" value="Pro_4_hyd_alph_FE2OG_OXY"/>
</dbReference>
<gene>
    <name evidence="8" type="ORF">GQ43DRAFT_397153</name>
</gene>
<reference evidence="8" key="1">
    <citation type="journal article" date="2020" name="Stud. Mycol.">
        <title>101 Dothideomycetes genomes: a test case for predicting lifestyles and emergence of pathogens.</title>
        <authorList>
            <person name="Haridas S."/>
            <person name="Albert R."/>
            <person name="Binder M."/>
            <person name="Bloem J."/>
            <person name="Labutti K."/>
            <person name="Salamov A."/>
            <person name="Andreopoulos B."/>
            <person name="Baker S."/>
            <person name="Barry K."/>
            <person name="Bills G."/>
            <person name="Bluhm B."/>
            <person name="Cannon C."/>
            <person name="Castanera R."/>
            <person name="Culley D."/>
            <person name="Daum C."/>
            <person name="Ezra D."/>
            <person name="Gonzalez J."/>
            <person name="Henrissat B."/>
            <person name="Kuo A."/>
            <person name="Liang C."/>
            <person name="Lipzen A."/>
            <person name="Lutzoni F."/>
            <person name="Magnuson J."/>
            <person name="Mondo S."/>
            <person name="Nolan M."/>
            <person name="Ohm R."/>
            <person name="Pangilinan J."/>
            <person name="Park H.-J."/>
            <person name="Ramirez L."/>
            <person name="Alfaro M."/>
            <person name="Sun H."/>
            <person name="Tritt A."/>
            <person name="Yoshinaga Y."/>
            <person name="Zwiers L.-H."/>
            <person name="Turgeon B."/>
            <person name="Goodwin S."/>
            <person name="Spatafora J."/>
            <person name="Crous P."/>
            <person name="Grigoriev I."/>
        </authorList>
    </citation>
    <scope>NUCLEOTIDE SEQUENCE</scope>
    <source>
        <strain evidence="8">ATCC 74209</strain>
    </source>
</reference>
<keyword evidence="9" id="KW-1185">Reference proteome</keyword>
<comment type="cofactor">
    <cofactor evidence="1">
        <name>L-ascorbate</name>
        <dbReference type="ChEBI" id="CHEBI:38290"/>
    </cofactor>
</comment>
<feature type="domain" description="Prolyl 4-hydroxylase alpha subunit" evidence="7">
    <location>
        <begin position="72"/>
        <end position="266"/>
    </location>
</feature>
<dbReference type="PANTHER" id="PTHR10869">
    <property type="entry name" value="PROLYL 4-HYDROXYLASE ALPHA SUBUNIT"/>
    <property type="match status" value="1"/>
</dbReference>
<accession>A0A9P4JPC7</accession>
<dbReference type="GO" id="GO:0005506">
    <property type="term" value="F:iron ion binding"/>
    <property type="evidence" value="ECO:0007669"/>
    <property type="project" value="InterPro"/>
</dbReference>
<dbReference type="GO" id="GO:0004656">
    <property type="term" value="F:procollagen-proline 4-dioxygenase activity"/>
    <property type="evidence" value="ECO:0007669"/>
    <property type="project" value="TreeGrafter"/>
</dbReference>
<sequence>MAPKVGTLIQYLVLGILGYVLAGAPLASLLFGSPKERVQQSSVDKAESLVIPEGNLNCPFHGYNVYKISHDPLVLYIRSFLSQEEADHIVRMSESKFTPSTVWTGGIERLAPDVRKSEKALLDRDLTVKCIEERARSFQGWSPNVFIEKLWSQRYTLNGHYRHHYDYNPAVSSSGRISSFMVYLEANCTGGGTNFPRLKVPKEAAWCEFLECEELAGVEGITFKPIKGNAVYWENLRADGSGYKEVWHAGLPVLSGTKIGLNIWSWYQNN</sequence>
<dbReference type="OrthoDB" id="420380at2759"/>
<evidence type="ECO:0000256" key="3">
    <source>
        <dbReference type="ARBA" id="ARBA00022964"/>
    </source>
</evidence>
<evidence type="ECO:0000256" key="6">
    <source>
        <dbReference type="SAM" id="Phobius"/>
    </source>
</evidence>
<keyword evidence="2" id="KW-0479">Metal-binding</keyword>
<evidence type="ECO:0000313" key="8">
    <source>
        <dbReference type="EMBL" id="KAF2200128.1"/>
    </source>
</evidence>
<evidence type="ECO:0000313" key="9">
    <source>
        <dbReference type="Proteomes" id="UP000799536"/>
    </source>
</evidence>
<dbReference type="Pfam" id="PF13640">
    <property type="entry name" value="2OG-FeII_Oxy_3"/>
    <property type="match status" value="1"/>
</dbReference>
<dbReference type="Proteomes" id="UP000799536">
    <property type="component" value="Unassembled WGS sequence"/>
</dbReference>
<keyword evidence="6" id="KW-0812">Transmembrane</keyword>
<dbReference type="FunFam" id="2.60.120.620:FF:000027">
    <property type="entry name" value="Oxidoreductase, 2OG-Fe(II) oxygenase family family"/>
    <property type="match status" value="1"/>
</dbReference>
<evidence type="ECO:0000256" key="2">
    <source>
        <dbReference type="ARBA" id="ARBA00022723"/>
    </source>
</evidence>
<dbReference type="PANTHER" id="PTHR10869:SF246">
    <property type="entry name" value="TRANSMEMBRANE PROLYL 4-HYDROXYLASE"/>
    <property type="match status" value="1"/>
</dbReference>
<organism evidence="8 9">
    <name type="scientific">Delitschia confertaspora ATCC 74209</name>
    <dbReference type="NCBI Taxonomy" id="1513339"/>
    <lineage>
        <taxon>Eukaryota</taxon>
        <taxon>Fungi</taxon>
        <taxon>Dikarya</taxon>
        <taxon>Ascomycota</taxon>
        <taxon>Pezizomycotina</taxon>
        <taxon>Dothideomycetes</taxon>
        <taxon>Pleosporomycetidae</taxon>
        <taxon>Pleosporales</taxon>
        <taxon>Delitschiaceae</taxon>
        <taxon>Delitschia</taxon>
    </lineage>
</organism>
<dbReference type="EMBL" id="ML994038">
    <property type="protein sequence ID" value="KAF2200128.1"/>
    <property type="molecule type" value="Genomic_DNA"/>
</dbReference>
<dbReference type="Gene3D" id="2.60.120.620">
    <property type="entry name" value="q2cbj1_9rhob like domain"/>
    <property type="match status" value="1"/>
</dbReference>
<proteinExistence type="predicted"/>
<evidence type="ECO:0000256" key="4">
    <source>
        <dbReference type="ARBA" id="ARBA00023002"/>
    </source>
</evidence>
<dbReference type="AlphaFoldDB" id="A0A9P4JPC7"/>
<evidence type="ECO:0000256" key="5">
    <source>
        <dbReference type="ARBA" id="ARBA00023004"/>
    </source>
</evidence>